<dbReference type="Proteomes" id="UP001153555">
    <property type="component" value="Unassembled WGS sequence"/>
</dbReference>
<reference evidence="2" key="1">
    <citation type="submission" date="2019-12" db="EMBL/GenBank/DDBJ databases">
        <authorList>
            <person name="Scholes J."/>
        </authorList>
    </citation>
    <scope>NUCLEOTIDE SEQUENCE</scope>
</reference>
<evidence type="ECO:0000256" key="1">
    <source>
        <dbReference type="ARBA" id="ARBA00006385"/>
    </source>
</evidence>
<protein>
    <submittedName>
        <fullName evidence="2">Cell differentiation- Rcd1-like protein</fullName>
    </submittedName>
</protein>
<dbReference type="SUPFAM" id="SSF48371">
    <property type="entry name" value="ARM repeat"/>
    <property type="match status" value="1"/>
</dbReference>
<dbReference type="FunFam" id="1.25.10.10:FF:000014">
    <property type="entry name" value="Cell differentiation protein RCD1"/>
    <property type="match status" value="1"/>
</dbReference>
<dbReference type="SUPFAM" id="SSF52058">
    <property type="entry name" value="L domain-like"/>
    <property type="match status" value="1"/>
</dbReference>
<dbReference type="GO" id="GO:0006402">
    <property type="term" value="P:mRNA catabolic process"/>
    <property type="evidence" value="ECO:0007669"/>
    <property type="project" value="InterPro"/>
</dbReference>
<comment type="caution">
    <text evidence="2">The sequence shown here is derived from an EMBL/GenBank/DDBJ whole genome shotgun (WGS) entry which is preliminary data.</text>
</comment>
<organism evidence="2 3">
    <name type="scientific">Striga hermonthica</name>
    <name type="common">Purple witchweed</name>
    <name type="synonym">Buchnera hermonthica</name>
    <dbReference type="NCBI Taxonomy" id="68872"/>
    <lineage>
        <taxon>Eukaryota</taxon>
        <taxon>Viridiplantae</taxon>
        <taxon>Streptophyta</taxon>
        <taxon>Embryophyta</taxon>
        <taxon>Tracheophyta</taxon>
        <taxon>Spermatophyta</taxon>
        <taxon>Magnoliopsida</taxon>
        <taxon>eudicotyledons</taxon>
        <taxon>Gunneridae</taxon>
        <taxon>Pentapetalae</taxon>
        <taxon>asterids</taxon>
        <taxon>lamiids</taxon>
        <taxon>Lamiales</taxon>
        <taxon>Orobanchaceae</taxon>
        <taxon>Buchnereae</taxon>
        <taxon>Striga</taxon>
    </lineage>
</organism>
<dbReference type="PANTHER" id="PTHR12262">
    <property type="entry name" value="CCR4-NOT TRANSCRIPTION COMPLEX SUBUNIT 9"/>
    <property type="match status" value="1"/>
</dbReference>
<keyword evidence="3" id="KW-1185">Reference proteome</keyword>
<dbReference type="InterPro" id="IPR001611">
    <property type="entry name" value="Leu-rich_rpt"/>
</dbReference>
<dbReference type="InterPro" id="IPR032675">
    <property type="entry name" value="LRR_dom_sf"/>
</dbReference>
<gene>
    <name evidence="2" type="ORF">SHERM_28899</name>
</gene>
<dbReference type="AlphaFoldDB" id="A0A9N7NQV0"/>
<dbReference type="InterPro" id="IPR011989">
    <property type="entry name" value="ARM-like"/>
</dbReference>
<dbReference type="InterPro" id="IPR016024">
    <property type="entry name" value="ARM-type_fold"/>
</dbReference>
<dbReference type="GO" id="GO:0030014">
    <property type="term" value="C:CCR4-NOT complex"/>
    <property type="evidence" value="ECO:0007669"/>
    <property type="project" value="InterPro"/>
</dbReference>
<name>A0A9N7NQV0_STRHE</name>
<dbReference type="EMBL" id="CACSLK010027840">
    <property type="protein sequence ID" value="CAA0833641.1"/>
    <property type="molecule type" value="Genomic_DNA"/>
</dbReference>
<proteinExistence type="inferred from homology"/>
<dbReference type="OrthoDB" id="1183224at2759"/>
<dbReference type="Pfam" id="PF00560">
    <property type="entry name" value="LRR_1"/>
    <property type="match status" value="1"/>
</dbReference>
<accession>A0A9N7NQV0</accession>
<comment type="similarity">
    <text evidence="1">Belongs to the CNOT9 family.</text>
</comment>
<evidence type="ECO:0000313" key="2">
    <source>
        <dbReference type="EMBL" id="CAA0833641.1"/>
    </source>
</evidence>
<dbReference type="InterPro" id="IPR007216">
    <property type="entry name" value="CNOT9"/>
</dbReference>
<sequence>MANLPPSLNLKAAPFEVSGSSAAAAVNKDRRMQSAEQLVLDLCNPDLRENALLELSKKRELFQDLAPLLWNSFGTIAALLQEIVSIYPVLSPPNLTPAQSNRVCNALALLQCVASHPDTRMLFLNAHIPLYLYPFLNTTSKSRPFEYLRLTSLGVIGALVKVDDTEVISFLLSTEIIPLCLRTMEMGSELSKTVATFIVQKILLDDVGLEYICTTAERFFAVGRVLGNMVAALAEQPSSRLLKHIIRCYLRLSDNPRACDALRSCLPDMLRDATFSSCLREDPTTRRWLQQLLHNVQGPRVAAMQAGAGFDHMMLVFLPSLSGRWLWPSSPLAPAFLGIVNSTLYIFRFDGQISHNFLTSVTVTNLNLSDNHLTWPIPIDDSHTSGLLLLPTIPPMESLDLSNNALTGELSSNIGNWGRLKLLNLSSNNLSRQCGGLRLLAVPSPSPDSTFLVVDALGGGFEGYRAMLQLVGRRGFQLCVGIRLDFDVVS</sequence>
<dbReference type="Gene3D" id="3.80.10.10">
    <property type="entry name" value="Ribonuclease Inhibitor"/>
    <property type="match status" value="1"/>
</dbReference>
<evidence type="ECO:0000313" key="3">
    <source>
        <dbReference type="Proteomes" id="UP001153555"/>
    </source>
</evidence>
<dbReference type="Gene3D" id="1.25.10.10">
    <property type="entry name" value="Leucine-rich Repeat Variant"/>
    <property type="match status" value="1"/>
</dbReference>
<dbReference type="Pfam" id="PF04078">
    <property type="entry name" value="Rcd1"/>
    <property type="match status" value="1"/>
</dbReference>